<feature type="region of interest" description="Disordered" evidence="5">
    <location>
        <begin position="652"/>
        <end position="685"/>
    </location>
</feature>
<dbReference type="InterPro" id="IPR050468">
    <property type="entry name" value="Cuticle_Struct_Prot"/>
</dbReference>
<keyword evidence="2 3" id="KW-0053">Apoptosis</keyword>
<dbReference type="InterPro" id="IPR000618">
    <property type="entry name" value="Insect_cuticle"/>
</dbReference>
<keyword evidence="8" id="KW-1185">Reference proteome</keyword>
<dbReference type="PRINTS" id="PR00947">
    <property type="entry name" value="CUTICLE"/>
</dbReference>
<dbReference type="PROSITE" id="PS00233">
    <property type="entry name" value="CHIT_BIND_RR_1"/>
    <property type="match status" value="1"/>
</dbReference>
<dbReference type="SUPFAM" id="SSF54277">
    <property type="entry name" value="CAD &amp; PB1 domains"/>
    <property type="match status" value="1"/>
</dbReference>
<keyword evidence="1 4" id="KW-0193">Cuticle</keyword>
<dbReference type="GO" id="GO:0008010">
    <property type="term" value="F:structural constituent of chitin-based larval cuticle"/>
    <property type="evidence" value="ECO:0007669"/>
    <property type="project" value="TreeGrafter"/>
</dbReference>
<evidence type="ECO:0000256" key="4">
    <source>
        <dbReference type="PROSITE-ProRule" id="PRU00497"/>
    </source>
</evidence>
<evidence type="ECO:0000256" key="3">
    <source>
        <dbReference type="PROSITE-ProRule" id="PRU00447"/>
    </source>
</evidence>
<dbReference type="PANTHER" id="PTHR10380">
    <property type="entry name" value="CUTICLE PROTEIN"/>
    <property type="match status" value="1"/>
</dbReference>
<organism evidence="7 8">
    <name type="scientific">Zophobas morio</name>
    <dbReference type="NCBI Taxonomy" id="2755281"/>
    <lineage>
        <taxon>Eukaryota</taxon>
        <taxon>Metazoa</taxon>
        <taxon>Ecdysozoa</taxon>
        <taxon>Arthropoda</taxon>
        <taxon>Hexapoda</taxon>
        <taxon>Insecta</taxon>
        <taxon>Pterygota</taxon>
        <taxon>Neoptera</taxon>
        <taxon>Endopterygota</taxon>
        <taxon>Coleoptera</taxon>
        <taxon>Polyphaga</taxon>
        <taxon>Cucujiformia</taxon>
        <taxon>Tenebrionidae</taxon>
        <taxon>Zophobas</taxon>
    </lineage>
</organism>
<evidence type="ECO:0000256" key="5">
    <source>
        <dbReference type="SAM" id="MobiDB-lite"/>
    </source>
</evidence>
<accession>A0AA38MS34</accession>
<evidence type="ECO:0000259" key="6">
    <source>
        <dbReference type="PROSITE" id="PS51135"/>
    </source>
</evidence>
<evidence type="ECO:0000313" key="7">
    <source>
        <dbReference type="EMBL" id="KAJ3665258.1"/>
    </source>
</evidence>
<dbReference type="Proteomes" id="UP001168821">
    <property type="component" value="Unassembled WGS sequence"/>
</dbReference>
<proteinExistence type="predicted"/>
<dbReference type="InterPro" id="IPR031311">
    <property type="entry name" value="CHIT_BIND_RR_consensus"/>
</dbReference>
<reference evidence="7" key="1">
    <citation type="journal article" date="2023" name="G3 (Bethesda)">
        <title>Whole genome assemblies of Zophobas morio and Tenebrio molitor.</title>
        <authorList>
            <person name="Kaur S."/>
            <person name="Stinson S.A."/>
            <person name="diCenzo G.C."/>
        </authorList>
    </citation>
    <scope>NUCLEOTIDE SEQUENCE</scope>
    <source>
        <strain evidence="7">QUZm001</strain>
    </source>
</reference>
<dbReference type="Gene3D" id="3.10.20.10">
    <property type="match status" value="1"/>
</dbReference>
<evidence type="ECO:0000256" key="1">
    <source>
        <dbReference type="ARBA" id="ARBA00022460"/>
    </source>
</evidence>
<dbReference type="EMBL" id="JALNTZ010000001">
    <property type="protein sequence ID" value="KAJ3665258.1"/>
    <property type="molecule type" value="Genomic_DNA"/>
</dbReference>
<dbReference type="SMART" id="SM00266">
    <property type="entry name" value="CAD"/>
    <property type="match status" value="1"/>
</dbReference>
<feature type="domain" description="CIDE-N" evidence="6">
    <location>
        <begin position="1"/>
        <end position="78"/>
    </location>
</feature>
<dbReference type="Pfam" id="PF02017">
    <property type="entry name" value="CIDE-N"/>
    <property type="match status" value="1"/>
</dbReference>
<dbReference type="Pfam" id="PF00379">
    <property type="entry name" value="Chitin_bind_4"/>
    <property type="match status" value="1"/>
</dbReference>
<evidence type="ECO:0000313" key="8">
    <source>
        <dbReference type="Proteomes" id="UP001168821"/>
    </source>
</evidence>
<feature type="compositionally biased region" description="Polar residues" evidence="5">
    <location>
        <begin position="652"/>
        <end position="668"/>
    </location>
</feature>
<dbReference type="GO" id="GO:0062129">
    <property type="term" value="C:chitin-based extracellular matrix"/>
    <property type="evidence" value="ECO:0007669"/>
    <property type="project" value="TreeGrafter"/>
</dbReference>
<protein>
    <recommendedName>
        <fullName evidence="6">CIDE-N domain-containing protein</fullName>
    </recommendedName>
</protein>
<dbReference type="PANTHER" id="PTHR10380:SF222">
    <property type="entry name" value="CUTICULAR PROTEIN 47EA"/>
    <property type="match status" value="1"/>
</dbReference>
<dbReference type="GO" id="GO:0006915">
    <property type="term" value="P:apoptotic process"/>
    <property type="evidence" value="ECO:0007669"/>
    <property type="project" value="UniProtKB-UniRule"/>
</dbReference>
<comment type="caution">
    <text evidence="7">The sequence shown here is derived from an EMBL/GenBank/DDBJ whole genome shotgun (WGS) entry which is preliminary data.</text>
</comment>
<evidence type="ECO:0000256" key="2">
    <source>
        <dbReference type="ARBA" id="ARBA00022703"/>
    </source>
</evidence>
<dbReference type="InterPro" id="IPR003508">
    <property type="entry name" value="CIDE-N_dom"/>
</dbReference>
<name>A0AA38MS34_9CUCU</name>
<sequence length="685" mass="76736">MLAFKIWNVSRTKKVFVAIEEDEQMLLVLVAKASEKLQIDGSTLVLETDGTVIDDETVLKMVEKEVLILLTKEECWVSADVALASASFISQASTVTISSSSSSSHELSPFETEENKTWVDFEIPWQCLPKSVIRECEEGFKTGDCRSKVINMIVDNVREFTKHAEIDKFRAIAKQIVAKYPKQFADVDDDGIVIGDGNHTILKRLVDRNNYLNRPHKRSPNATYVTDIPLGKRRKMLSKKAGCSNWQPEIETKSPESLEEKKNTLNALHNAFLNNVTLDLETTTLLNETYNMQRLFLNKCDAPTIEEIVTEWPVLLTTPVTFWHFEKLTSKNINVLEEQFTHKAPKILQLGQQNKIKVTCENSYLQCLEVIAKYFNEDLKILVDEQDKRNQTVTCNEPCIRTNQEDDENRYFIYIEKKKVAESTDFMTAFKLVFSFYYNLNMCYPKQISHTLQFVQMYFFKMYPEIGTKSKKKTITKVALIFVVCGVAADRLENIYLPPVAARTAGGGGLLAPPAFGAGTASSYVPPASGPVPSQVYNAPSARTYSGLAGGAPVAILRFNNDNSGDGTYRFEYETENRISQQESGQLKNFGTNQETNVVQGTYSYTGPDGVTYTVNYVADENGFRASGDHLPTPPPVPAAIQKSLEINAASSRSGYSATDSFTTSDPSRQYLAPQAAQRTAGYNY</sequence>
<dbReference type="PROSITE" id="PS51155">
    <property type="entry name" value="CHIT_BIND_RR_2"/>
    <property type="match status" value="1"/>
</dbReference>
<dbReference type="AlphaFoldDB" id="A0AA38MS34"/>
<dbReference type="PROSITE" id="PS51135">
    <property type="entry name" value="CIDE_N"/>
    <property type="match status" value="1"/>
</dbReference>
<gene>
    <name evidence="7" type="ORF">Zmor_000761</name>
</gene>